<keyword evidence="1 12" id="KW-0240">DNA-directed RNA polymerase</keyword>
<evidence type="ECO:0000313" key="15">
    <source>
        <dbReference type="EMBL" id="VFB14011.1"/>
    </source>
</evidence>
<feature type="compositionally biased region" description="Pro residues" evidence="13">
    <location>
        <begin position="553"/>
        <end position="567"/>
    </location>
</feature>
<name>A0A449I3I5_9BACE</name>
<dbReference type="SUPFAM" id="SSF57783">
    <property type="entry name" value="Zinc beta-ribbon"/>
    <property type="match status" value="1"/>
</dbReference>
<dbReference type="GO" id="GO:0003899">
    <property type="term" value="F:DNA-directed RNA polymerase activity"/>
    <property type="evidence" value="ECO:0007669"/>
    <property type="project" value="UniProtKB-UniRule"/>
</dbReference>
<evidence type="ECO:0000256" key="2">
    <source>
        <dbReference type="ARBA" id="ARBA00022515"/>
    </source>
</evidence>
<dbReference type="InterPro" id="IPR030846">
    <property type="entry name" value="DnaG_bac"/>
</dbReference>
<dbReference type="InterPro" id="IPR006295">
    <property type="entry name" value="DNA_primase_DnaG"/>
</dbReference>
<dbReference type="InterPro" id="IPR036977">
    <property type="entry name" value="DNA_primase_Znf_CHC2"/>
</dbReference>
<dbReference type="InterPro" id="IPR002694">
    <property type="entry name" value="Znf_CHC2"/>
</dbReference>
<evidence type="ECO:0000259" key="14">
    <source>
        <dbReference type="PROSITE" id="PS50880"/>
    </source>
</evidence>
<gene>
    <name evidence="15" type="primary">dnaG_1</name>
    <name evidence="12" type="synonym">dnaG</name>
    <name evidence="15" type="ORF">NCTC7812_01548</name>
</gene>
<dbReference type="SMART" id="SM00493">
    <property type="entry name" value="TOPRIM"/>
    <property type="match status" value="1"/>
</dbReference>
<dbReference type="GO" id="GO:0008270">
    <property type="term" value="F:zinc ion binding"/>
    <property type="evidence" value="ECO:0007669"/>
    <property type="project" value="UniProtKB-UniRule"/>
</dbReference>
<feature type="region of interest" description="Disordered" evidence="13">
    <location>
        <begin position="1"/>
        <end position="24"/>
    </location>
</feature>
<evidence type="ECO:0000256" key="13">
    <source>
        <dbReference type="SAM" id="MobiDB-lite"/>
    </source>
</evidence>
<dbReference type="FunFam" id="3.40.1360.10:FF:000002">
    <property type="entry name" value="DNA primase"/>
    <property type="match status" value="1"/>
</dbReference>
<dbReference type="GO" id="GO:0003677">
    <property type="term" value="F:DNA binding"/>
    <property type="evidence" value="ECO:0007669"/>
    <property type="project" value="UniProtKB-KW"/>
</dbReference>
<dbReference type="EMBL" id="CAACYH010000004">
    <property type="protein sequence ID" value="VFB14011.1"/>
    <property type="molecule type" value="Genomic_DNA"/>
</dbReference>
<evidence type="ECO:0000256" key="11">
    <source>
        <dbReference type="ARBA" id="ARBA00023163"/>
    </source>
</evidence>
<keyword evidence="8 12" id="KW-0862">Zinc</keyword>
<evidence type="ECO:0000256" key="5">
    <source>
        <dbReference type="ARBA" id="ARBA00022705"/>
    </source>
</evidence>
<comment type="cofactor">
    <cofactor evidence="12">
        <name>Zn(2+)</name>
        <dbReference type="ChEBI" id="CHEBI:29105"/>
    </cofactor>
    <text evidence="12">Binds 1 zinc ion per monomer.</text>
</comment>
<organism evidence="15 16">
    <name type="scientific">Prevotella heparinolytica</name>
    <dbReference type="NCBI Taxonomy" id="28113"/>
    <lineage>
        <taxon>Bacteria</taxon>
        <taxon>Pseudomonadati</taxon>
        <taxon>Bacteroidota</taxon>
        <taxon>Bacteroidia</taxon>
        <taxon>Bacteroidales</taxon>
        <taxon>Bacteroidaceae</taxon>
        <taxon>Bacteroides</taxon>
    </lineage>
</organism>
<reference evidence="15 16" key="1">
    <citation type="submission" date="2019-02" db="EMBL/GenBank/DDBJ databases">
        <authorList>
            <consortium name="Pathogen Informatics"/>
        </authorList>
    </citation>
    <scope>NUCLEOTIDE SEQUENCE [LARGE SCALE GENOMIC DNA]</scope>
    <source>
        <strain evidence="15 16">3012STDY7078512</strain>
    </source>
</reference>
<dbReference type="SMART" id="SM00400">
    <property type="entry name" value="ZnF_CHCC"/>
    <property type="match status" value="1"/>
</dbReference>
<dbReference type="AlphaFoldDB" id="A0A449I3I5"/>
<evidence type="ECO:0000313" key="16">
    <source>
        <dbReference type="Proteomes" id="UP000396835"/>
    </source>
</evidence>
<evidence type="ECO:0000256" key="12">
    <source>
        <dbReference type="HAMAP-Rule" id="MF_00974"/>
    </source>
</evidence>
<dbReference type="GO" id="GO:0000428">
    <property type="term" value="C:DNA-directed RNA polymerase complex"/>
    <property type="evidence" value="ECO:0007669"/>
    <property type="project" value="UniProtKB-KW"/>
</dbReference>
<dbReference type="Pfam" id="PF08275">
    <property type="entry name" value="DNAG_N"/>
    <property type="match status" value="1"/>
</dbReference>
<keyword evidence="9" id="KW-0460">Magnesium</keyword>
<dbReference type="EC" id="2.7.7.101" evidence="12"/>
<sequence length="772" mass="87325">MFSCRSRQLSEGIPQTSSPTVEPAFRQAPGRPLFKKFKSRQALKSCPDSGPCIFFFARADFICTFAGMIDQATIDRILDAAQIVDVVSDFVTLRKRGVNYVGLCPFHNEKTPSFSVSPSKGLCKCFSCGKGGNAVHFIMEHEQMSYPEALRYLARKYGIEIKERELTNEEKQAQSERESLFIVNNFARDYFQDILKNHADGRSIGMAYFRSRGFRDDIIEKFQLGYCTESHDALAQEALKKGYKKDFLVKTGLCYETDDHRLRDRFWGRVIFPVHTLSGKVVAFGGRVLAGATKGVKVKYVNSPESEIYHKSNELYGIYFAKQAIVKQDRCFLVEGYTDVISMHQSGVENVVASSGTALTPGQIRMIHRFTNNMTILYDGDEAGIHASLRGIDMLLEEGMNIKVCLLPDGEDPDSFARKHNATEFQAFIQENETDFIRFKTNLLLGSAGTDPIKRAELIGSLVQSISIIPEAIVRDVYIKECAQLLHVEDKLLVSEVAKRREKQAEQQAERAERERRAANAARENAEAGSNGNNADMPPSESASQQGSDYPPENIPPSDFPGVAPPPFSQQEEAYVSFIPQEGKEGQEFYKYERLILQMVVRYGERVMCNVSNEEGQEVPITVIEYIVNDLKEDDLAFHNPLHRQLLTEAAAHIHSEGFIAERYFMSHPDPTISKLSVELIGNRYQLSKYHSKSQKIVTDEERLYELVPLLMVNFKYAIVSEELKHIMLALQDPAVIKDEARCDSTMKRYNELREVKSLMAKRLGDRVVISF</sequence>
<evidence type="ECO:0000256" key="1">
    <source>
        <dbReference type="ARBA" id="ARBA00022478"/>
    </source>
</evidence>
<dbReference type="FunFam" id="3.90.580.10:FF:000001">
    <property type="entry name" value="DNA primase"/>
    <property type="match status" value="1"/>
</dbReference>
<protein>
    <recommendedName>
        <fullName evidence="12">DNA primase</fullName>
        <ecNumber evidence="12">2.7.7.101</ecNumber>
    </recommendedName>
</protein>
<keyword evidence="10 12" id="KW-0238">DNA-binding</keyword>
<keyword evidence="5 12" id="KW-0235">DNA replication</keyword>
<dbReference type="CDD" id="cd03364">
    <property type="entry name" value="TOPRIM_DnaG_primases"/>
    <property type="match status" value="1"/>
</dbReference>
<dbReference type="InterPro" id="IPR006171">
    <property type="entry name" value="TOPRIM_dom"/>
</dbReference>
<dbReference type="GO" id="GO:1990077">
    <property type="term" value="C:primosome complex"/>
    <property type="evidence" value="ECO:0007669"/>
    <property type="project" value="UniProtKB-KW"/>
</dbReference>
<feature type="zinc finger region" description="CHC2-type" evidence="12">
    <location>
        <begin position="104"/>
        <end position="128"/>
    </location>
</feature>
<evidence type="ECO:0000256" key="9">
    <source>
        <dbReference type="ARBA" id="ARBA00022842"/>
    </source>
</evidence>
<dbReference type="PANTHER" id="PTHR30313:SF2">
    <property type="entry name" value="DNA PRIMASE"/>
    <property type="match status" value="1"/>
</dbReference>
<dbReference type="GO" id="GO:0005737">
    <property type="term" value="C:cytoplasm"/>
    <property type="evidence" value="ECO:0007669"/>
    <property type="project" value="TreeGrafter"/>
</dbReference>
<evidence type="ECO:0000256" key="6">
    <source>
        <dbReference type="ARBA" id="ARBA00022723"/>
    </source>
</evidence>
<comment type="function">
    <text evidence="12">RNA polymerase that catalyzes the synthesis of short RNA molecules used as primers for DNA polymerase during DNA replication.</text>
</comment>
<dbReference type="HAMAP" id="MF_00974">
    <property type="entry name" value="DNA_primase_DnaG"/>
    <property type="match status" value="1"/>
</dbReference>
<dbReference type="SUPFAM" id="SSF56731">
    <property type="entry name" value="DNA primase core"/>
    <property type="match status" value="1"/>
</dbReference>
<dbReference type="PANTHER" id="PTHR30313">
    <property type="entry name" value="DNA PRIMASE"/>
    <property type="match status" value="1"/>
</dbReference>
<dbReference type="InterPro" id="IPR037068">
    <property type="entry name" value="DNA_primase_core_N_sf"/>
</dbReference>
<dbReference type="Pfam" id="PF01807">
    <property type="entry name" value="Zn_ribbon_DnaG"/>
    <property type="match status" value="1"/>
</dbReference>
<keyword evidence="3 12" id="KW-0808">Transferase</keyword>
<dbReference type="InterPro" id="IPR034151">
    <property type="entry name" value="TOPRIM_DnaG_bac"/>
</dbReference>
<dbReference type="Gene3D" id="3.40.1360.10">
    <property type="match status" value="1"/>
</dbReference>
<accession>A0A449I3I5</accession>
<dbReference type="Gene3D" id="3.90.580.10">
    <property type="entry name" value="Zinc finger, CHC2-type domain"/>
    <property type="match status" value="1"/>
</dbReference>
<evidence type="ECO:0000256" key="7">
    <source>
        <dbReference type="ARBA" id="ARBA00022771"/>
    </source>
</evidence>
<dbReference type="Proteomes" id="UP000396835">
    <property type="component" value="Unassembled WGS sequence"/>
</dbReference>
<evidence type="ECO:0000256" key="8">
    <source>
        <dbReference type="ARBA" id="ARBA00022833"/>
    </source>
</evidence>
<dbReference type="GO" id="GO:0006269">
    <property type="term" value="P:DNA replication, synthesis of primer"/>
    <property type="evidence" value="ECO:0007669"/>
    <property type="project" value="UniProtKB-UniRule"/>
</dbReference>
<feature type="domain" description="Toprim" evidence="14">
    <location>
        <begin position="329"/>
        <end position="410"/>
    </location>
</feature>
<dbReference type="InterPro" id="IPR013264">
    <property type="entry name" value="DNAG_N"/>
</dbReference>
<dbReference type="Pfam" id="PF13155">
    <property type="entry name" value="Toprim_2"/>
    <property type="match status" value="1"/>
</dbReference>
<dbReference type="Gene3D" id="3.90.980.10">
    <property type="entry name" value="DNA primase, catalytic core, N-terminal domain"/>
    <property type="match status" value="1"/>
</dbReference>
<feature type="compositionally biased region" description="Basic and acidic residues" evidence="13">
    <location>
        <begin position="504"/>
        <end position="518"/>
    </location>
</feature>
<feature type="region of interest" description="Disordered" evidence="13">
    <location>
        <begin position="504"/>
        <end position="567"/>
    </location>
</feature>
<evidence type="ECO:0000256" key="10">
    <source>
        <dbReference type="ARBA" id="ARBA00023125"/>
    </source>
</evidence>
<keyword evidence="11 12" id="KW-0804">Transcription</keyword>
<comment type="subunit">
    <text evidence="12">Monomer. Interacts with DnaB.</text>
</comment>
<comment type="similarity">
    <text evidence="12">Belongs to the DnaG primase family.</text>
</comment>
<dbReference type="PROSITE" id="PS50880">
    <property type="entry name" value="TOPRIM"/>
    <property type="match status" value="1"/>
</dbReference>
<evidence type="ECO:0000256" key="3">
    <source>
        <dbReference type="ARBA" id="ARBA00022679"/>
    </source>
</evidence>
<keyword evidence="4 12" id="KW-0548">Nucleotidyltransferase</keyword>
<feature type="compositionally biased region" description="Polar residues" evidence="13">
    <location>
        <begin position="1"/>
        <end position="20"/>
    </location>
</feature>
<keyword evidence="7 12" id="KW-0863">Zinc-finger</keyword>
<dbReference type="InterPro" id="IPR050219">
    <property type="entry name" value="DnaG_primase"/>
</dbReference>
<proteinExistence type="inferred from homology"/>
<keyword evidence="6 12" id="KW-0479">Metal-binding</keyword>
<dbReference type="NCBIfam" id="TIGR01391">
    <property type="entry name" value="dnaG"/>
    <property type="match status" value="1"/>
</dbReference>
<keyword evidence="2 12" id="KW-0639">Primosome</keyword>
<comment type="catalytic activity">
    <reaction evidence="12">
        <text>ssDNA + n NTP = ssDNA/pppN(pN)n-1 hybrid + (n-1) diphosphate.</text>
        <dbReference type="EC" id="2.7.7.101"/>
    </reaction>
</comment>
<comment type="domain">
    <text evidence="12">Contains an N-terminal zinc-binding domain, a central core domain that contains the primase activity, and a C-terminal DnaB-binding domain.</text>
</comment>
<evidence type="ECO:0000256" key="4">
    <source>
        <dbReference type="ARBA" id="ARBA00022695"/>
    </source>
</evidence>